<evidence type="ECO:0000256" key="1">
    <source>
        <dbReference type="SAM" id="MobiDB-lite"/>
    </source>
</evidence>
<protein>
    <submittedName>
        <fullName evidence="2">LAFE_0F00474g1_1</fullName>
    </submittedName>
</protein>
<accession>A0A1G4MEJ3</accession>
<proteinExistence type="predicted"/>
<dbReference type="OMA" id="VKEDWRI"/>
<gene>
    <name evidence="2" type="ORF">LAFE_0F00474G</name>
</gene>
<feature type="compositionally biased region" description="Basic residues" evidence="1">
    <location>
        <begin position="20"/>
        <end position="35"/>
    </location>
</feature>
<feature type="compositionally biased region" description="Polar residues" evidence="1">
    <location>
        <begin position="69"/>
        <end position="82"/>
    </location>
</feature>
<feature type="compositionally biased region" description="Basic and acidic residues" evidence="1">
    <location>
        <begin position="9"/>
        <end position="19"/>
    </location>
</feature>
<keyword evidence="3" id="KW-1185">Reference proteome</keyword>
<evidence type="ECO:0000313" key="2">
    <source>
        <dbReference type="EMBL" id="SCW02168.1"/>
    </source>
</evidence>
<feature type="region of interest" description="Disordered" evidence="1">
    <location>
        <begin position="1"/>
        <end position="82"/>
    </location>
</feature>
<dbReference type="Proteomes" id="UP000190831">
    <property type="component" value="Chromosome F"/>
</dbReference>
<feature type="compositionally biased region" description="Polar residues" evidence="1">
    <location>
        <begin position="44"/>
        <end position="56"/>
    </location>
</feature>
<name>A0A1G4MEJ3_LACFM</name>
<evidence type="ECO:0000313" key="3">
    <source>
        <dbReference type="Proteomes" id="UP000190831"/>
    </source>
</evidence>
<dbReference type="AlphaFoldDB" id="A0A1G4MEJ3"/>
<sequence>MTDTESDITDDRNTKNHDGRRAKRNFRPKRGRKSTPTKEVCQKIASNKTSQASKNVNPPPSGKKGIKNLASSYRTPNSENTSTLLSIQQREIDEMEHSFGSKRIKLFKKGKNVKSFGLVIPNILEQKSITFIVHIPHNYPQSPIKIGAKPLSMADVDKPLLSNTQQRCLLRIVNNFNIKARELNSKSEPLAMQLNYLMNEWPSLGAFNFKQNDELHKSFLSQFFE</sequence>
<dbReference type="OrthoDB" id="4070430at2759"/>
<dbReference type="STRING" id="4955.A0A1G4MEJ3"/>
<dbReference type="EMBL" id="LT598490">
    <property type="protein sequence ID" value="SCW02168.1"/>
    <property type="molecule type" value="Genomic_DNA"/>
</dbReference>
<reference evidence="3" key="1">
    <citation type="submission" date="2016-03" db="EMBL/GenBank/DDBJ databases">
        <authorList>
            <person name="Devillers H."/>
        </authorList>
    </citation>
    <scope>NUCLEOTIDE SEQUENCE [LARGE SCALE GENOMIC DNA]</scope>
</reference>
<organism evidence="2 3">
    <name type="scientific">Lachancea fermentati</name>
    <name type="common">Zygosaccharomyces fermentati</name>
    <dbReference type="NCBI Taxonomy" id="4955"/>
    <lineage>
        <taxon>Eukaryota</taxon>
        <taxon>Fungi</taxon>
        <taxon>Dikarya</taxon>
        <taxon>Ascomycota</taxon>
        <taxon>Saccharomycotina</taxon>
        <taxon>Saccharomycetes</taxon>
        <taxon>Saccharomycetales</taxon>
        <taxon>Saccharomycetaceae</taxon>
        <taxon>Lachancea</taxon>
    </lineage>
</organism>